<evidence type="ECO:0000313" key="2">
    <source>
        <dbReference type="EMBL" id="KAK0652752.1"/>
    </source>
</evidence>
<proteinExistence type="predicted"/>
<evidence type="ECO:0000256" key="1">
    <source>
        <dbReference type="SAM" id="MobiDB-lite"/>
    </source>
</evidence>
<sequence>MPENEVPSSPSGGEASNSDPPKPPTGSGWFAGLVLRERIRRAEREQTPPDTGERGELALMLTVLHLQSWLQHSQLERQSTARHMFALHQRLEEQQKEHQRQAPQNNDVERLKKVIRQQELQVQALQQSQDHRAYFEIKEPPRDQMQQRLQRLRMAIQDWAGFLLKDAATAPIGRLFKYDPARLGQYPSEARDLVVHPGSSNRDLEFMNPSLECAHFVAAVASHIVVKEGVASPLGGCTPQFKNGLKGELFDTMSTCGYGQGGYRRLAKIWRAMCLRMYNSTIGVPNDVGYRGEKEKEAQNHKDRIMSVVRDTLQPLIDMILGLEHSNVFDDPECRHRLESIIAESVEIGRILGELASDLVVIDGEWFHRAADEAGFNYRSDLGAQVEFRSASEGDPLKGKDKARIAVILFPGLIKYDTGYEGDNWQNWSVWIPASIQLATPEEERGSTPESDSDPESDGES</sequence>
<keyword evidence="3" id="KW-1185">Reference proteome</keyword>
<feature type="region of interest" description="Disordered" evidence="1">
    <location>
        <begin position="439"/>
        <end position="461"/>
    </location>
</feature>
<protein>
    <submittedName>
        <fullName evidence="2">Uncharacterized protein</fullName>
    </submittedName>
</protein>
<comment type="caution">
    <text evidence="2">The sequence shown here is derived from an EMBL/GenBank/DDBJ whole genome shotgun (WGS) entry which is preliminary data.</text>
</comment>
<feature type="compositionally biased region" description="Acidic residues" evidence="1">
    <location>
        <begin position="451"/>
        <end position="461"/>
    </location>
</feature>
<name>A0AA39YJJ4_9PEZI</name>
<feature type="region of interest" description="Disordered" evidence="1">
    <location>
        <begin position="1"/>
        <end position="29"/>
    </location>
</feature>
<dbReference type="Proteomes" id="UP001174936">
    <property type="component" value="Unassembled WGS sequence"/>
</dbReference>
<feature type="compositionally biased region" description="Polar residues" evidence="1">
    <location>
        <begin position="1"/>
        <end position="19"/>
    </location>
</feature>
<dbReference type="EMBL" id="JAULSV010000002">
    <property type="protein sequence ID" value="KAK0652752.1"/>
    <property type="molecule type" value="Genomic_DNA"/>
</dbReference>
<reference evidence="2" key="1">
    <citation type="submission" date="2023-06" db="EMBL/GenBank/DDBJ databases">
        <title>Genome-scale phylogeny and comparative genomics of the fungal order Sordariales.</title>
        <authorList>
            <consortium name="Lawrence Berkeley National Laboratory"/>
            <person name="Hensen N."/>
            <person name="Bonometti L."/>
            <person name="Westerberg I."/>
            <person name="Brannstrom I.O."/>
            <person name="Guillou S."/>
            <person name="Cros-Aarteil S."/>
            <person name="Calhoun S."/>
            <person name="Haridas S."/>
            <person name="Kuo A."/>
            <person name="Mondo S."/>
            <person name="Pangilinan J."/>
            <person name="Riley R."/>
            <person name="Labutti K."/>
            <person name="Andreopoulos B."/>
            <person name="Lipzen A."/>
            <person name="Chen C."/>
            <person name="Yanf M."/>
            <person name="Daum C."/>
            <person name="Ng V."/>
            <person name="Clum A."/>
            <person name="Steindorff A."/>
            <person name="Ohm R."/>
            <person name="Martin F."/>
            <person name="Silar P."/>
            <person name="Natvig D."/>
            <person name="Lalanne C."/>
            <person name="Gautier V."/>
            <person name="Ament-Velasquez S.L."/>
            <person name="Kruys A."/>
            <person name="Hutchinson M.I."/>
            <person name="Powell A.J."/>
            <person name="Barry K."/>
            <person name="Miller A.N."/>
            <person name="Grigoriev I.V."/>
            <person name="Debuchy R."/>
            <person name="Gladieux P."/>
            <person name="Thoren M.H."/>
            <person name="Johannesson H."/>
        </authorList>
    </citation>
    <scope>NUCLEOTIDE SEQUENCE</scope>
    <source>
        <strain evidence="2">SMH2532-1</strain>
    </source>
</reference>
<evidence type="ECO:0000313" key="3">
    <source>
        <dbReference type="Proteomes" id="UP001174936"/>
    </source>
</evidence>
<accession>A0AA39YJJ4</accession>
<dbReference type="AlphaFoldDB" id="A0AA39YJJ4"/>
<organism evidence="2 3">
    <name type="scientific">Cercophora newfieldiana</name>
    <dbReference type="NCBI Taxonomy" id="92897"/>
    <lineage>
        <taxon>Eukaryota</taxon>
        <taxon>Fungi</taxon>
        <taxon>Dikarya</taxon>
        <taxon>Ascomycota</taxon>
        <taxon>Pezizomycotina</taxon>
        <taxon>Sordariomycetes</taxon>
        <taxon>Sordariomycetidae</taxon>
        <taxon>Sordariales</taxon>
        <taxon>Lasiosphaeriaceae</taxon>
        <taxon>Cercophora</taxon>
    </lineage>
</organism>
<gene>
    <name evidence="2" type="ORF">B0T16DRAFT_455095</name>
</gene>